<accession>A0A6F9EFH6</accession>
<keyword evidence="4" id="KW-0808">Transferase</keyword>
<dbReference type="SMART" id="SM00387">
    <property type="entry name" value="HATPase_c"/>
    <property type="match status" value="1"/>
</dbReference>
<dbReference type="Proteomes" id="UP000502196">
    <property type="component" value="Chromosome"/>
</dbReference>
<keyword evidence="5" id="KW-0547">Nucleotide-binding</keyword>
<organism evidence="10 11">
    <name type="scientific">Kyrpidia spormannii</name>
    <dbReference type="NCBI Taxonomy" id="2055160"/>
    <lineage>
        <taxon>Bacteria</taxon>
        <taxon>Bacillati</taxon>
        <taxon>Bacillota</taxon>
        <taxon>Bacilli</taxon>
        <taxon>Bacillales</taxon>
        <taxon>Alicyclobacillaceae</taxon>
        <taxon>Kyrpidia</taxon>
    </lineage>
</organism>
<dbReference type="InterPro" id="IPR005467">
    <property type="entry name" value="His_kinase_dom"/>
</dbReference>
<dbReference type="Gene3D" id="3.30.450.280">
    <property type="entry name" value="GAF domain"/>
    <property type="match status" value="1"/>
</dbReference>
<evidence type="ECO:0000256" key="2">
    <source>
        <dbReference type="ARBA" id="ARBA00012438"/>
    </source>
</evidence>
<proteinExistence type="predicted"/>
<reference evidence="10 11" key="1">
    <citation type="submission" date="2020-04" db="EMBL/GenBank/DDBJ databases">
        <authorList>
            <person name="Hogendoorn C."/>
        </authorList>
    </citation>
    <scope>NUCLEOTIDE SEQUENCE [LARGE SCALE GENOMIC DNA]</scope>
    <source>
        <strain evidence="10">COOX1</strain>
    </source>
</reference>
<dbReference type="AlphaFoldDB" id="A0A6F9EFH6"/>
<gene>
    <name evidence="10" type="ORF">COOX1_2821</name>
</gene>
<dbReference type="InterPro" id="IPR036890">
    <property type="entry name" value="HATPase_C_sf"/>
</dbReference>
<dbReference type="InterPro" id="IPR022066">
    <property type="entry name" value="PdtaS_GAF"/>
</dbReference>
<dbReference type="GO" id="GO:0004673">
    <property type="term" value="F:protein histidine kinase activity"/>
    <property type="evidence" value="ECO:0007669"/>
    <property type="project" value="UniProtKB-EC"/>
</dbReference>
<dbReference type="InterPro" id="IPR003594">
    <property type="entry name" value="HATPase_dom"/>
</dbReference>
<dbReference type="PROSITE" id="PS50109">
    <property type="entry name" value="HIS_KIN"/>
    <property type="match status" value="1"/>
</dbReference>
<comment type="catalytic activity">
    <reaction evidence="1">
        <text>ATP + protein L-histidine = ADP + protein N-phospho-L-histidine.</text>
        <dbReference type="EC" id="2.7.13.3"/>
    </reaction>
</comment>
<dbReference type="EMBL" id="LR792683">
    <property type="protein sequence ID" value="CAB3395258.1"/>
    <property type="molecule type" value="Genomic_DNA"/>
</dbReference>
<dbReference type="SUPFAM" id="SSF55781">
    <property type="entry name" value="GAF domain-like"/>
    <property type="match status" value="1"/>
</dbReference>
<dbReference type="SUPFAM" id="SSF55785">
    <property type="entry name" value="PYP-like sensor domain (PAS domain)"/>
    <property type="match status" value="1"/>
</dbReference>
<evidence type="ECO:0000256" key="3">
    <source>
        <dbReference type="ARBA" id="ARBA00022553"/>
    </source>
</evidence>
<evidence type="ECO:0000256" key="5">
    <source>
        <dbReference type="ARBA" id="ARBA00022741"/>
    </source>
</evidence>
<dbReference type="InterPro" id="IPR038424">
    <property type="entry name" value="H_kinase_PdtaS_GAF_sf"/>
</dbReference>
<evidence type="ECO:0000259" key="9">
    <source>
        <dbReference type="PROSITE" id="PS50109"/>
    </source>
</evidence>
<dbReference type="InterPro" id="IPR035965">
    <property type="entry name" value="PAS-like_dom_sf"/>
</dbReference>
<keyword evidence="8" id="KW-0902">Two-component regulatory system</keyword>
<evidence type="ECO:0000313" key="10">
    <source>
        <dbReference type="EMBL" id="CAB3395258.1"/>
    </source>
</evidence>
<dbReference type="Pfam" id="PF07568">
    <property type="entry name" value="HisKA_2"/>
    <property type="match status" value="1"/>
</dbReference>
<dbReference type="CDD" id="cd00130">
    <property type="entry name" value="PAS"/>
    <property type="match status" value="1"/>
</dbReference>
<evidence type="ECO:0000256" key="6">
    <source>
        <dbReference type="ARBA" id="ARBA00022777"/>
    </source>
</evidence>
<evidence type="ECO:0000256" key="4">
    <source>
        <dbReference type="ARBA" id="ARBA00022679"/>
    </source>
</evidence>
<name>A0A6F9EFH6_9BACL</name>
<sequence length="472" mass="53527">MHLLQKMYFEKTDLSPSDIQQLVHIASHMQYMADLYGSDIFLDCLVKGRMDQAMVVAEAKPNTTRSLYSESLLGQIIIEDNEPGVFHAFRTGKYVTGTRAITNERVTVEQRVLPITNSHKKVIGTLILEQDISKQIIQEQDVQWLRTTAEQLSETLWEVAVAETNLPTLIDEGVILCNGDGLFAYVNPTAQVLFRKWGYPSPVIGTPLASLSIEVFHQLMLQAKDSGVMSQEIKVGEHTIFIKAICIKRNDQYKGVMFLLQDVTELRRKEKQLMIKSAVIKEIHHRVKNNLQTISSLLRLQMRRIDCEQSREAFRDSINRISSIALVYETLSHGDIEYVELHVLIERIVSMIVHTMSHPDKNIRFKVISEPSVLPSEKATAVTLILNELIQNAFKHAFGKQVFGMIEVQMKRQSDRLTITVRDNGCGFNPEKLTKHSLGTKIVATLIKEELGGEICYAIDRGTCITFTFPCP</sequence>
<feature type="domain" description="Histidine kinase" evidence="9">
    <location>
        <begin position="282"/>
        <end position="472"/>
    </location>
</feature>
<dbReference type="GO" id="GO:0000160">
    <property type="term" value="P:phosphorelay signal transduction system"/>
    <property type="evidence" value="ECO:0007669"/>
    <property type="project" value="UniProtKB-KW"/>
</dbReference>
<evidence type="ECO:0000256" key="1">
    <source>
        <dbReference type="ARBA" id="ARBA00000085"/>
    </source>
</evidence>
<evidence type="ECO:0000256" key="7">
    <source>
        <dbReference type="ARBA" id="ARBA00022840"/>
    </source>
</evidence>
<dbReference type="PANTHER" id="PTHR41523">
    <property type="entry name" value="TWO-COMPONENT SYSTEM SENSOR PROTEIN"/>
    <property type="match status" value="1"/>
</dbReference>
<dbReference type="Pfam" id="PF02518">
    <property type="entry name" value="HATPase_c"/>
    <property type="match status" value="1"/>
</dbReference>
<keyword evidence="3" id="KW-0597">Phosphoprotein</keyword>
<dbReference type="GO" id="GO:0005524">
    <property type="term" value="F:ATP binding"/>
    <property type="evidence" value="ECO:0007669"/>
    <property type="project" value="UniProtKB-KW"/>
</dbReference>
<dbReference type="EC" id="2.7.13.3" evidence="2"/>
<dbReference type="InterPro" id="IPR011495">
    <property type="entry name" value="Sig_transdc_His_kin_sub2_dim/P"/>
</dbReference>
<dbReference type="Gene3D" id="3.30.450.20">
    <property type="entry name" value="PAS domain"/>
    <property type="match status" value="1"/>
</dbReference>
<keyword evidence="7" id="KW-0067">ATP-binding</keyword>
<evidence type="ECO:0000313" key="11">
    <source>
        <dbReference type="Proteomes" id="UP000502196"/>
    </source>
</evidence>
<dbReference type="RefSeq" id="WP_170086257.1">
    <property type="nucleotide sequence ID" value="NZ_CP047971.1"/>
</dbReference>
<dbReference type="PANTHER" id="PTHR41523:SF8">
    <property type="entry name" value="ETHYLENE RESPONSE SENSOR PROTEIN"/>
    <property type="match status" value="1"/>
</dbReference>
<keyword evidence="6 10" id="KW-0418">Kinase</keyword>
<dbReference type="Pfam" id="PF12282">
    <property type="entry name" value="GAF_PdtaS"/>
    <property type="match status" value="1"/>
</dbReference>
<protein>
    <recommendedName>
        <fullName evidence="2">histidine kinase</fullName>
        <ecNumber evidence="2">2.7.13.3</ecNumber>
    </recommendedName>
</protein>
<dbReference type="InterPro" id="IPR000014">
    <property type="entry name" value="PAS"/>
</dbReference>
<evidence type="ECO:0000256" key="8">
    <source>
        <dbReference type="ARBA" id="ARBA00023012"/>
    </source>
</evidence>
<dbReference type="SUPFAM" id="SSF55874">
    <property type="entry name" value="ATPase domain of HSP90 chaperone/DNA topoisomerase II/histidine kinase"/>
    <property type="match status" value="1"/>
</dbReference>
<dbReference type="Gene3D" id="3.30.565.10">
    <property type="entry name" value="Histidine kinase-like ATPase, C-terminal domain"/>
    <property type="match status" value="1"/>
</dbReference>